<accession>A0A6A6J0J1</accession>
<reference evidence="2" key="1">
    <citation type="journal article" date="2020" name="Stud. Mycol.">
        <title>101 Dothideomycetes genomes: a test case for predicting lifestyles and emergence of pathogens.</title>
        <authorList>
            <person name="Haridas S."/>
            <person name="Albert R."/>
            <person name="Binder M."/>
            <person name="Bloem J."/>
            <person name="Labutti K."/>
            <person name="Salamov A."/>
            <person name="Andreopoulos B."/>
            <person name="Baker S."/>
            <person name="Barry K."/>
            <person name="Bills G."/>
            <person name="Bluhm B."/>
            <person name="Cannon C."/>
            <person name="Castanera R."/>
            <person name="Culley D."/>
            <person name="Daum C."/>
            <person name="Ezra D."/>
            <person name="Gonzalez J."/>
            <person name="Henrissat B."/>
            <person name="Kuo A."/>
            <person name="Liang C."/>
            <person name="Lipzen A."/>
            <person name="Lutzoni F."/>
            <person name="Magnuson J."/>
            <person name="Mondo S."/>
            <person name="Nolan M."/>
            <person name="Ohm R."/>
            <person name="Pangilinan J."/>
            <person name="Park H.-J."/>
            <person name="Ramirez L."/>
            <person name="Alfaro M."/>
            <person name="Sun H."/>
            <person name="Tritt A."/>
            <person name="Yoshinaga Y."/>
            <person name="Zwiers L.-H."/>
            <person name="Turgeon B."/>
            <person name="Goodwin S."/>
            <person name="Spatafora J."/>
            <person name="Crous P."/>
            <person name="Grigoriev I."/>
        </authorList>
    </citation>
    <scope>NUCLEOTIDE SEQUENCE</scope>
    <source>
        <strain evidence="2">CBS 122368</strain>
    </source>
</reference>
<dbReference type="Proteomes" id="UP000800094">
    <property type="component" value="Unassembled WGS sequence"/>
</dbReference>
<dbReference type="Pfam" id="PF04032">
    <property type="entry name" value="Rpr2"/>
    <property type="match status" value="1"/>
</dbReference>
<dbReference type="Gene3D" id="6.20.50.20">
    <property type="match status" value="1"/>
</dbReference>
<gene>
    <name evidence="2" type="ORF">BU26DRAFT_5495</name>
</gene>
<dbReference type="EMBL" id="ML987189">
    <property type="protein sequence ID" value="KAF2255672.1"/>
    <property type="molecule type" value="Genomic_DNA"/>
</dbReference>
<sequence>MANNPSELRLRFLKQAAHLLTVPAPTAAAALGAAHDQLLTADDQDLGAPKKDWDALRREVCGACGNVMVPGWSCQVSHRSRPEDKKAKPSEEPRLRQEDMVYLCLRCDCKTIQPLQTRPPKHIGKSKAGKNRVTSPEPETRELRDDQSKVTKSANATSKQRKKARKGGLQAMLEKNRTQSSGKGGLGLDLMDFMQ</sequence>
<feature type="region of interest" description="Disordered" evidence="1">
    <location>
        <begin position="115"/>
        <end position="195"/>
    </location>
</feature>
<feature type="compositionally biased region" description="Basic and acidic residues" evidence="1">
    <location>
        <begin position="138"/>
        <end position="149"/>
    </location>
</feature>
<evidence type="ECO:0000256" key="1">
    <source>
        <dbReference type="SAM" id="MobiDB-lite"/>
    </source>
</evidence>
<evidence type="ECO:0000313" key="2">
    <source>
        <dbReference type="EMBL" id="KAF2255672.1"/>
    </source>
</evidence>
<name>A0A6A6J0J1_9PLEO</name>
<dbReference type="InterPro" id="IPR007175">
    <property type="entry name" value="Rpr2/Snm1/Rpp21"/>
</dbReference>
<dbReference type="OrthoDB" id="438080at2759"/>
<organism evidence="2 3">
    <name type="scientific">Trematosphaeria pertusa</name>
    <dbReference type="NCBI Taxonomy" id="390896"/>
    <lineage>
        <taxon>Eukaryota</taxon>
        <taxon>Fungi</taxon>
        <taxon>Dikarya</taxon>
        <taxon>Ascomycota</taxon>
        <taxon>Pezizomycotina</taxon>
        <taxon>Dothideomycetes</taxon>
        <taxon>Pleosporomycetidae</taxon>
        <taxon>Pleosporales</taxon>
        <taxon>Massarineae</taxon>
        <taxon>Trematosphaeriaceae</taxon>
        <taxon>Trematosphaeria</taxon>
    </lineage>
</organism>
<feature type="compositionally biased region" description="Basic residues" evidence="1">
    <location>
        <begin position="119"/>
        <end position="130"/>
    </location>
</feature>
<proteinExistence type="predicted"/>
<dbReference type="AlphaFoldDB" id="A0A6A6J0J1"/>
<dbReference type="GO" id="GO:0006396">
    <property type="term" value="P:RNA processing"/>
    <property type="evidence" value="ECO:0007669"/>
    <property type="project" value="InterPro"/>
</dbReference>
<evidence type="ECO:0008006" key="4">
    <source>
        <dbReference type="Google" id="ProtNLM"/>
    </source>
</evidence>
<dbReference type="RefSeq" id="XP_033690676.1">
    <property type="nucleotide sequence ID" value="XM_033832001.1"/>
</dbReference>
<keyword evidence="3" id="KW-1185">Reference proteome</keyword>
<protein>
    <recommendedName>
        <fullName evidence="4">Rpr2-domain-containing protein</fullName>
    </recommendedName>
</protein>
<dbReference type="GeneID" id="54585331"/>
<evidence type="ECO:0000313" key="3">
    <source>
        <dbReference type="Proteomes" id="UP000800094"/>
    </source>
</evidence>